<keyword evidence="2 8" id="KW-0813">Transport</keyword>
<feature type="domain" description="TonB-dependent receptor plug" evidence="12">
    <location>
        <begin position="114"/>
        <end position="232"/>
    </location>
</feature>
<dbReference type="InterPro" id="IPR023997">
    <property type="entry name" value="TonB-dep_OMP_SusC/RagA_CS"/>
</dbReference>
<dbReference type="Gene3D" id="2.170.130.10">
    <property type="entry name" value="TonB-dependent receptor, plug domain"/>
    <property type="match status" value="1"/>
</dbReference>
<evidence type="ECO:0000256" key="4">
    <source>
        <dbReference type="ARBA" id="ARBA00022692"/>
    </source>
</evidence>
<keyword evidence="3 8" id="KW-1134">Transmembrane beta strand</keyword>
<keyword evidence="4 8" id="KW-0812">Transmembrane</keyword>
<protein>
    <submittedName>
        <fullName evidence="13">SusC/RagA family TonB-linked outer membrane protein</fullName>
    </submittedName>
</protein>
<dbReference type="Pfam" id="PF00593">
    <property type="entry name" value="TonB_dep_Rec_b-barrel"/>
    <property type="match status" value="1"/>
</dbReference>
<dbReference type="Gene3D" id="2.60.40.1120">
    <property type="entry name" value="Carboxypeptidase-like, regulatory domain"/>
    <property type="match status" value="1"/>
</dbReference>
<proteinExistence type="inferred from homology"/>
<evidence type="ECO:0000259" key="12">
    <source>
        <dbReference type="Pfam" id="PF07715"/>
    </source>
</evidence>
<dbReference type="InterPro" id="IPR008969">
    <property type="entry name" value="CarboxyPept-like_regulatory"/>
</dbReference>
<reference evidence="13 14" key="1">
    <citation type="submission" date="2019-12" db="EMBL/GenBank/DDBJ databases">
        <title>Chitinophaga sp. strain ysch24 (GDMCC 1.1355), whole genome shotgun sequence.</title>
        <authorList>
            <person name="Zhang X."/>
        </authorList>
    </citation>
    <scope>NUCLEOTIDE SEQUENCE [LARGE SCALE GENOMIC DNA]</scope>
    <source>
        <strain evidence="14">ysch24</strain>
    </source>
</reference>
<evidence type="ECO:0000313" key="13">
    <source>
        <dbReference type="EMBL" id="MVT11763.1"/>
    </source>
</evidence>
<dbReference type="Proteomes" id="UP000461730">
    <property type="component" value="Unassembled WGS sequence"/>
</dbReference>
<evidence type="ECO:0000256" key="6">
    <source>
        <dbReference type="ARBA" id="ARBA00023136"/>
    </source>
</evidence>
<keyword evidence="7 8" id="KW-0998">Cell outer membrane</keyword>
<name>A0A7K1UBN8_9BACT</name>
<dbReference type="InterPro" id="IPR000531">
    <property type="entry name" value="Beta-barrel_TonB"/>
</dbReference>
<feature type="domain" description="TonB-dependent receptor-like beta-barrel" evidence="11">
    <location>
        <begin position="421"/>
        <end position="898"/>
    </location>
</feature>
<dbReference type="Pfam" id="PF07715">
    <property type="entry name" value="Plug"/>
    <property type="match status" value="1"/>
</dbReference>
<dbReference type="SUPFAM" id="SSF56935">
    <property type="entry name" value="Porins"/>
    <property type="match status" value="1"/>
</dbReference>
<comment type="similarity">
    <text evidence="8 9">Belongs to the TonB-dependent receptor family.</text>
</comment>
<organism evidence="13 14">
    <name type="scientific">Chitinophaga tropicalis</name>
    <dbReference type="NCBI Taxonomy" id="2683588"/>
    <lineage>
        <taxon>Bacteria</taxon>
        <taxon>Pseudomonadati</taxon>
        <taxon>Bacteroidota</taxon>
        <taxon>Chitinophagia</taxon>
        <taxon>Chitinophagales</taxon>
        <taxon>Chitinophagaceae</taxon>
        <taxon>Chitinophaga</taxon>
    </lineage>
</organism>
<dbReference type="NCBIfam" id="TIGR04056">
    <property type="entry name" value="OMP_RagA_SusC"/>
    <property type="match status" value="1"/>
</dbReference>
<accession>A0A7K1UBN8</accession>
<evidence type="ECO:0000313" key="14">
    <source>
        <dbReference type="Proteomes" id="UP000461730"/>
    </source>
</evidence>
<feature type="signal peptide" evidence="10">
    <location>
        <begin position="1"/>
        <end position="21"/>
    </location>
</feature>
<evidence type="ECO:0000256" key="9">
    <source>
        <dbReference type="RuleBase" id="RU003357"/>
    </source>
</evidence>
<dbReference type="Gene3D" id="2.40.170.20">
    <property type="entry name" value="TonB-dependent receptor, beta-barrel domain"/>
    <property type="match status" value="1"/>
</dbReference>
<evidence type="ECO:0000256" key="2">
    <source>
        <dbReference type="ARBA" id="ARBA00022448"/>
    </source>
</evidence>
<dbReference type="Pfam" id="PF13715">
    <property type="entry name" value="CarbopepD_reg_2"/>
    <property type="match status" value="1"/>
</dbReference>
<evidence type="ECO:0000259" key="11">
    <source>
        <dbReference type="Pfam" id="PF00593"/>
    </source>
</evidence>
<dbReference type="InterPro" id="IPR023996">
    <property type="entry name" value="TonB-dep_OMP_SusC/RagA"/>
</dbReference>
<keyword evidence="6 8" id="KW-0472">Membrane</keyword>
<dbReference type="InterPro" id="IPR012910">
    <property type="entry name" value="Plug_dom"/>
</dbReference>
<dbReference type="EMBL" id="WRXN01000016">
    <property type="protein sequence ID" value="MVT11763.1"/>
    <property type="molecule type" value="Genomic_DNA"/>
</dbReference>
<comment type="caution">
    <text evidence="13">The sequence shown here is derived from an EMBL/GenBank/DDBJ whole genome shotgun (WGS) entry which is preliminary data.</text>
</comment>
<keyword evidence="10" id="KW-0732">Signal</keyword>
<evidence type="ECO:0000256" key="3">
    <source>
        <dbReference type="ARBA" id="ARBA00022452"/>
    </source>
</evidence>
<dbReference type="PROSITE" id="PS52016">
    <property type="entry name" value="TONB_DEPENDENT_REC_3"/>
    <property type="match status" value="1"/>
</dbReference>
<evidence type="ECO:0000256" key="10">
    <source>
        <dbReference type="SAM" id="SignalP"/>
    </source>
</evidence>
<dbReference type="InterPro" id="IPR039426">
    <property type="entry name" value="TonB-dep_rcpt-like"/>
</dbReference>
<evidence type="ECO:0000256" key="5">
    <source>
        <dbReference type="ARBA" id="ARBA00023077"/>
    </source>
</evidence>
<evidence type="ECO:0000256" key="7">
    <source>
        <dbReference type="ARBA" id="ARBA00023237"/>
    </source>
</evidence>
<comment type="subcellular location">
    <subcellularLocation>
        <location evidence="1 8">Cell outer membrane</location>
        <topology evidence="1 8">Multi-pass membrane protein</topology>
    </subcellularLocation>
</comment>
<dbReference type="NCBIfam" id="TIGR04057">
    <property type="entry name" value="SusC_RagA_signa"/>
    <property type="match status" value="1"/>
</dbReference>
<dbReference type="InterPro" id="IPR036942">
    <property type="entry name" value="Beta-barrel_TonB_sf"/>
</dbReference>
<keyword evidence="14" id="KW-1185">Reference proteome</keyword>
<dbReference type="RefSeq" id="WP_157309186.1">
    <property type="nucleotide sequence ID" value="NZ_WRXN01000016.1"/>
</dbReference>
<sequence length="1087" mass="118626">MRRSFLVCTLLFLCCCISAFAQDKKVVSGTIKDSNGGYLPGVTVKEKGTTNGTMTNAEGGFRLSVNPNGTLVISYMGYVTREVPASGDLNVSLAEDNKNLNEVVVTALGMKREQRKLGYAITELKGDQITKTNAINPVAALQGKVAGVDISGASGGPQAANRIVLRGAKSLNDKDQPIFVVDGVIFENATSDNAVNFGNVLKNLNPDDYESVTVLKGAAATALYGSRALNGAVLITTKKGTVRKGIGVTVSQTVQLEQIYKTPIELQNTYGAGRDGIIGTTTNPDLIDWAGGYSFGPKMQGQMAELPNGDVQPYAAKPDNYKDMYRTGQYYNTNVAMEGGSEKGTFRASFSHLNNLGIVPNNEFKRNNFSLKATQAISKYLTVDAGVTYSQSTTDNPDRQGGDYSNYNLGRKYVYVFPRNYDPAYWSRPENFQNPDDKSLRPTGQYSGADYWFTLKYNTWTRKESLTTGYLNLNATATDWLKFVLKGNFSKENAYEERKEAGQGPNYSGGAGYYSEYGMDRLQHTFTGIAMITPKLGKDLEGSLNLGAETWNSGIGNQFLNRTNGGLRLPGLYSISNSAGIAQIDNQPLDRKRINSVFFAASLAYKNAFFLDVTGRNDWSTALTYLTGNSNNSYFYPSFSGAWEFTESLKGKLPKVISFGKLRASYAMVGGDLSPYQTSSGYRTQNFFTGANTNGNLPRLEIYNGDILLNPDLKPSISRSLEFGGDVRFFNNRLGFDVAWYKTNIKNQIIQLPTTIESGVEKRYINAGNMQNTGIEFAINGTPIQKKNFTWDVTLNGSHNTNKIISLTPEVSEIQLNEDQGVRVIAVAGKAYGQLATTRGYTRNAQGQKVFNKDASFGVAYVQKDNTNIGNITPDLNLGLSNNFTYKNWNLSFLVQARIGGDMFSASHQYGTGRGTTANTLPGRDAASGGITWTDATGRTRDDGMIPDGVFADGYKVVVNGAEVDLSGQTYKQAYDAGNVTPLTPFQYYGMLGDWGAGIREYSVFDASYVSLREVSIGYSLPASILERVKLNSVRVNLIGRNLGLLYNNMPNGINPEALRNNSTSAFSEYGGTPYTRNMAVTVQVGF</sequence>
<dbReference type="InterPro" id="IPR037066">
    <property type="entry name" value="Plug_dom_sf"/>
</dbReference>
<keyword evidence="5 9" id="KW-0798">TonB box</keyword>
<evidence type="ECO:0000256" key="1">
    <source>
        <dbReference type="ARBA" id="ARBA00004571"/>
    </source>
</evidence>
<evidence type="ECO:0000256" key="8">
    <source>
        <dbReference type="PROSITE-ProRule" id="PRU01360"/>
    </source>
</evidence>
<gene>
    <name evidence="13" type="ORF">GO493_26100</name>
</gene>
<feature type="chain" id="PRO_5029866840" evidence="10">
    <location>
        <begin position="22"/>
        <end position="1087"/>
    </location>
</feature>
<dbReference type="SUPFAM" id="SSF49464">
    <property type="entry name" value="Carboxypeptidase regulatory domain-like"/>
    <property type="match status" value="1"/>
</dbReference>
<dbReference type="AlphaFoldDB" id="A0A7K1UBN8"/>
<dbReference type="GO" id="GO:0009279">
    <property type="term" value="C:cell outer membrane"/>
    <property type="evidence" value="ECO:0007669"/>
    <property type="project" value="UniProtKB-SubCell"/>
</dbReference>